<evidence type="ECO:0000313" key="3">
    <source>
        <dbReference type="EMBL" id="ANO49919.1"/>
    </source>
</evidence>
<feature type="domain" description="Water stress and hypersensitive response" evidence="2">
    <location>
        <begin position="20"/>
        <end position="142"/>
    </location>
</feature>
<sequence>MSLLFSACASQGPAIESPVVEISSIELLELNLRRQTFRLHFDVANPNPFPLPVKSVQYTVFLESRQFASGETGSRFTVPARGESTFDISVDLDLMSTAASFASLLRSGTSRPIPYQVNGSVAVGIPFTPPLRFTQDGTILVR</sequence>
<dbReference type="Pfam" id="PF03168">
    <property type="entry name" value="LEA_2"/>
    <property type="match status" value="1"/>
</dbReference>
<organism evidence="3 4">
    <name type="scientific">Woeseia oceani</name>
    <dbReference type="NCBI Taxonomy" id="1548547"/>
    <lineage>
        <taxon>Bacteria</taxon>
        <taxon>Pseudomonadati</taxon>
        <taxon>Pseudomonadota</taxon>
        <taxon>Gammaproteobacteria</taxon>
        <taxon>Woeseiales</taxon>
        <taxon>Woeseiaceae</taxon>
        <taxon>Woeseia</taxon>
    </lineage>
</organism>
<protein>
    <recommendedName>
        <fullName evidence="2">Water stress and hypersensitive response domain-containing protein</fullName>
    </recommendedName>
</protein>
<comment type="similarity">
    <text evidence="1">Belongs to the LEA type 2 family.</text>
</comment>
<evidence type="ECO:0000256" key="1">
    <source>
        <dbReference type="ARBA" id="ARBA00005960"/>
    </source>
</evidence>
<accession>A0A193LBZ3</accession>
<dbReference type="InterPro" id="IPR045043">
    <property type="entry name" value="Lea14-like"/>
</dbReference>
<dbReference type="Gene3D" id="2.60.40.1820">
    <property type="match status" value="1"/>
</dbReference>
<evidence type="ECO:0000313" key="4">
    <source>
        <dbReference type="Proteomes" id="UP000092695"/>
    </source>
</evidence>
<name>A0A193LBZ3_9GAMM</name>
<dbReference type="EMBL" id="CP016268">
    <property type="protein sequence ID" value="ANO49919.1"/>
    <property type="molecule type" value="Genomic_DNA"/>
</dbReference>
<dbReference type="Proteomes" id="UP000092695">
    <property type="component" value="Chromosome"/>
</dbReference>
<proteinExistence type="inferred from homology"/>
<dbReference type="InterPro" id="IPR004864">
    <property type="entry name" value="LEA_2"/>
</dbReference>
<gene>
    <name evidence="3" type="ORF">BA177_00625</name>
</gene>
<dbReference type="STRING" id="1548547.BA177_00625"/>
<dbReference type="InterPro" id="IPR013990">
    <property type="entry name" value="WHy-dom"/>
</dbReference>
<dbReference type="SUPFAM" id="SSF117070">
    <property type="entry name" value="LEA14-like"/>
    <property type="match status" value="1"/>
</dbReference>
<dbReference type="PANTHER" id="PTHR31459">
    <property type="match status" value="1"/>
</dbReference>
<evidence type="ECO:0000259" key="2">
    <source>
        <dbReference type="SMART" id="SM00769"/>
    </source>
</evidence>
<dbReference type="PANTHER" id="PTHR31459:SF2">
    <property type="entry name" value="OS03G0843300 PROTEIN"/>
    <property type="match status" value="1"/>
</dbReference>
<dbReference type="SMART" id="SM00769">
    <property type="entry name" value="WHy"/>
    <property type="match status" value="1"/>
</dbReference>
<dbReference type="KEGG" id="woc:BA177_00625"/>
<reference evidence="3 4" key="1">
    <citation type="submission" date="2016-06" db="EMBL/GenBank/DDBJ databases">
        <title>Complete genome sequence of a deep-branching marine Gamma Proteobacterium Woeseia oceani type strain XK5.</title>
        <authorList>
            <person name="Mu D."/>
            <person name="Du Z."/>
        </authorList>
    </citation>
    <scope>NUCLEOTIDE SEQUENCE [LARGE SCALE GENOMIC DNA]</scope>
    <source>
        <strain evidence="3 4">XK5</strain>
    </source>
</reference>
<dbReference type="GO" id="GO:0009269">
    <property type="term" value="P:response to desiccation"/>
    <property type="evidence" value="ECO:0007669"/>
    <property type="project" value="InterPro"/>
</dbReference>
<dbReference type="AlphaFoldDB" id="A0A193LBZ3"/>
<keyword evidence="4" id="KW-1185">Reference proteome</keyword>